<organism evidence="3 4">
    <name type="scientific">Frondihabitans australicus</name>
    <dbReference type="NCBI Taxonomy" id="386892"/>
    <lineage>
        <taxon>Bacteria</taxon>
        <taxon>Bacillati</taxon>
        <taxon>Actinomycetota</taxon>
        <taxon>Actinomycetes</taxon>
        <taxon>Micrococcales</taxon>
        <taxon>Microbacteriaceae</taxon>
        <taxon>Frondihabitans</taxon>
    </lineage>
</organism>
<keyword evidence="2" id="KW-0812">Transmembrane</keyword>
<gene>
    <name evidence="3" type="ORF">C8E83_2300</name>
</gene>
<evidence type="ECO:0000313" key="3">
    <source>
        <dbReference type="EMBL" id="RKR75162.1"/>
    </source>
</evidence>
<feature type="compositionally biased region" description="Basic and acidic residues" evidence="1">
    <location>
        <begin position="45"/>
        <end position="61"/>
    </location>
</feature>
<reference evidence="3 4" key="1">
    <citation type="submission" date="2018-10" db="EMBL/GenBank/DDBJ databases">
        <title>Sequencing the genomes of 1000 actinobacteria strains.</title>
        <authorList>
            <person name="Klenk H.-P."/>
        </authorList>
    </citation>
    <scope>NUCLEOTIDE SEQUENCE [LARGE SCALE GENOMIC DNA]</scope>
    <source>
        <strain evidence="3 4">DSM 17894</strain>
    </source>
</reference>
<dbReference type="RefSeq" id="WP_121369988.1">
    <property type="nucleotide sequence ID" value="NZ_RBKS01000001.1"/>
</dbReference>
<dbReference type="AlphaFoldDB" id="A0A495IGN4"/>
<keyword evidence="4" id="KW-1185">Reference proteome</keyword>
<dbReference type="Proteomes" id="UP000280008">
    <property type="component" value="Unassembled WGS sequence"/>
</dbReference>
<evidence type="ECO:0000256" key="2">
    <source>
        <dbReference type="SAM" id="Phobius"/>
    </source>
</evidence>
<evidence type="ECO:0000256" key="1">
    <source>
        <dbReference type="SAM" id="MobiDB-lite"/>
    </source>
</evidence>
<feature type="region of interest" description="Disordered" evidence="1">
    <location>
        <begin position="36"/>
        <end position="61"/>
    </location>
</feature>
<keyword evidence="2" id="KW-0472">Membrane</keyword>
<accession>A0A495IGN4</accession>
<protein>
    <submittedName>
        <fullName evidence="3">Uncharacterized protein</fullName>
    </submittedName>
</protein>
<name>A0A495IGN4_9MICO</name>
<keyword evidence="2" id="KW-1133">Transmembrane helix</keyword>
<evidence type="ECO:0000313" key="4">
    <source>
        <dbReference type="Proteomes" id="UP000280008"/>
    </source>
</evidence>
<comment type="caution">
    <text evidence="3">The sequence shown here is derived from an EMBL/GenBank/DDBJ whole genome shotgun (WGS) entry which is preliminary data.</text>
</comment>
<dbReference type="EMBL" id="RBKS01000001">
    <property type="protein sequence ID" value="RKR75162.1"/>
    <property type="molecule type" value="Genomic_DNA"/>
</dbReference>
<proteinExistence type="predicted"/>
<sequence>MDQTGMLLFAGAVVLAIAGVIAICAVIFLRPIEPSRQPKPVTATRRHESAHADDTTEQLVH</sequence>
<feature type="transmembrane region" description="Helical" evidence="2">
    <location>
        <begin position="6"/>
        <end position="29"/>
    </location>
</feature>